<evidence type="ECO:0000256" key="10">
    <source>
        <dbReference type="SAM" id="Phobius"/>
    </source>
</evidence>
<dbReference type="Gene3D" id="3.30.565.10">
    <property type="entry name" value="Histidine kinase-like ATPase, C-terminal domain"/>
    <property type="match status" value="1"/>
</dbReference>
<evidence type="ECO:0000256" key="9">
    <source>
        <dbReference type="SAM" id="Coils"/>
    </source>
</evidence>
<dbReference type="InterPro" id="IPR011712">
    <property type="entry name" value="Sig_transdc_His_kin_sub3_dim/P"/>
</dbReference>
<evidence type="ECO:0000313" key="12">
    <source>
        <dbReference type="EMBL" id="KAB1646618.1"/>
    </source>
</evidence>
<keyword evidence="10" id="KW-1133">Transmembrane helix</keyword>
<feature type="domain" description="Signal transduction histidine kinase subgroup 3 dimerisation and phosphoacceptor" evidence="11">
    <location>
        <begin position="202"/>
        <end position="267"/>
    </location>
</feature>
<reference evidence="12 13" key="1">
    <citation type="submission" date="2019-09" db="EMBL/GenBank/DDBJ databases">
        <title>Whole genome shotgun sequencing (WGS) of Ellagibacter isourolithinifaciens DSM 104140(T) and Adlercreutzia muris DSM 29508(T).</title>
        <authorList>
            <person name="Stoll D.A."/>
            <person name="Danylec N."/>
            <person name="Huch M."/>
        </authorList>
    </citation>
    <scope>NUCLEOTIDE SEQUENCE [LARGE SCALE GENOMIC DNA]</scope>
    <source>
        <strain evidence="12 13">DSM 29508</strain>
    </source>
</reference>
<keyword evidence="3" id="KW-0597">Phosphoprotein</keyword>
<keyword evidence="7" id="KW-0067">ATP-binding</keyword>
<keyword evidence="4" id="KW-0808">Transferase</keyword>
<proteinExistence type="predicted"/>
<name>A0A7C8FWD8_9ACTN</name>
<dbReference type="GO" id="GO:0005524">
    <property type="term" value="F:ATP binding"/>
    <property type="evidence" value="ECO:0007669"/>
    <property type="project" value="UniProtKB-KW"/>
</dbReference>
<keyword evidence="13" id="KW-1185">Reference proteome</keyword>
<evidence type="ECO:0000256" key="3">
    <source>
        <dbReference type="ARBA" id="ARBA00022553"/>
    </source>
</evidence>
<evidence type="ECO:0000256" key="4">
    <source>
        <dbReference type="ARBA" id="ARBA00022679"/>
    </source>
</evidence>
<protein>
    <recommendedName>
        <fullName evidence="2">histidine kinase</fullName>
        <ecNumber evidence="2">2.7.13.3</ecNumber>
    </recommendedName>
</protein>
<dbReference type="PROSITE" id="PS51257">
    <property type="entry name" value="PROKAR_LIPOPROTEIN"/>
    <property type="match status" value="1"/>
</dbReference>
<feature type="transmembrane region" description="Helical" evidence="10">
    <location>
        <begin position="55"/>
        <end position="75"/>
    </location>
</feature>
<dbReference type="GO" id="GO:0046983">
    <property type="term" value="F:protein dimerization activity"/>
    <property type="evidence" value="ECO:0007669"/>
    <property type="project" value="InterPro"/>
</dbReference>
<evidence type="ECO:0000256" key="1">
    <source>
        <dbReference type="ARBA" id="ARBA00000085"/>
    </source>
</evidence>
<evidence type="ECO:0000256" key="6">
    <source>
        <dbReference type="ARBA" id="ARBA00022777"/>
    </source>
</evidence>
<evidence type="ECO:0000259" key="11">
    <source>
        <dbReference type="Pfam" id="PF07730"/>
    </source>
</evidence>
<dbReference type="InterPro" id="IPR050482">
    <property type="entry name" value="Sensor_HK_TwoCompSys"/>
</dbReference>
<keyword evidence="10" id="KW-0812">Transmembrane</keyword>
<feature type="transmembrane region" description="Helical" evidence="10">
    <location>
        <begin position="124"/>
        <end position="141"/>
    </location>
</feature>
<dbReference type="InterPro" id="IPR036890">
    <property type="entry name" value="HATPase_C_sf"/>
</dbReference>
<dbReference type="PANTHER" id="PTHR24421">
    <property type="entry name" value="NITRATE/NITRITE SENSOR PROTEIN NARX-RELATED"/>
    <property type="match status" value="1"/>
</dbReference>
<evidence type="ECO:0000256" key="2">
    <source>
        <dbReference type="ARBA" id="ARBA00012438"/>
    </source>
</evidence>
<dbReference type="PANTHER" id="PTHR24421:SF10">
    <property type="entry name" value="NITRATE_NITRITE SENSOR PROTEIN NARQ"/>
    <property type="match status" value="1"/>
</dbReference>
<gene>
    <name evidence="12" type="ORF">F8D48_07305</name>
</gene>
<organism evidence="12 13">
    <name type="scientific">Adlercreutzia muris</name>
    <dbReference type="NCBI Taxonomy" id="1796610"/>
    <lineage>
        <taxon>Bacteria</taxon>
        <taxon>Bacillati</taxon>
        <taxon>Actinomycetota</taxon>
        <taxon>Coriobacteriia</taxon>
        <taxon>Eggerthellales</taxon>
        <taxon>Eggerthellaceae</taxon>
        <taxon>Adlercreutzia</taxon>
    </lineage>
</organism>
<keyword evidence="5" id="KW-0547">Nucleotide-binding</keyword>
<feature type="coiled-coil region" evidence="9">
    <location>
        <begin position="170"/>
        <end position="197"/>
    </location>
</feature>
<dbReference type="GO" id="GO:0000155">
    <property type="term" value="F:phosphorelay sensor kinase activity"/>
    <property type="evidence" value="ECO:0007669"/>
    <property type="project" value="InterPro"/>
</dbReference>
<dbReference type="SUPFAM" id="SSF55874">
    <property type="entry name" value="ATPase domain of HSP90 chaperone/DNA topoisomerase II/histidine kinase"/>
    <property type="match status" value="1"/>
</dbReference>
<dbReference type="Gene3D" id="1.20.5.1930">
    <property type="match status" value="1"/>
</dbReference>
<feature type="transmembrane region" description="Helical" evidence="10">
    <location>
        <begin position="81"/>
        <end position="112"/>
    </location>
</feature>
<sequence>MDALLGKTEKLTATDWLIDVVVALGAFGFGCLQFTLAVNLLIPDEFMRRLMGIQVMVPTAFSLGAIALTTAPLVVRRRLPWVAFVGCIVAWALLQSQLNGIALSVVGPLVALFTLAASRPRGEAIVAFALLAVLLLVAPPPPDQSRILTQLTLFQNGALGLAAAFAGYALREHQERARAIEERAAAAERTRETEARRRLEAERVSIAREVHDITAHSLSAVSIQAAAAERLVERDPVAAQAAIAEVRSTAKEALEEIRAMIGVLRSGEGPAETAPTEGTDRMADLVGYLEGAGIETSLAMEGYDRARVPAYIDVALFGIAREAATNIVRHAGAARAAIVLAVEDGAVARLVVDDDGRGPGSVAESGHHGLVGMAERVRLLHGTFAATESPWGGFRIAAAVPLASKEETHD</sequence>
<dbReference type="RefSeq" id="WP_151430838.1">
    <property type="nucleotide sequence ID" value="NZ_JANJZI010000018.1"/>
</dbReference>
<dbReference type="GO" id="GO:0016020">
    <property type="term" value="C:membrane"/>
    <property type="evidence" value="ECO:0007669"/>
    <property type="project" value="InterPro"/>
</dbReference>
<keyword evidence="8" id="KW-0902">Two-component regulatory system</keyword>
<keyword evidence="10" id="KW-0472">Membrane</keyword>
<comment type="catalytic activity">
    <reaction evidence="1">
        <text>ATP + protein L-histidine = ADP + protein N-phospho-L-histidine.</text>
        <dbReference type="EC" id="2.7.13.3"/>
    </reaction>
</comment>
<dbReference type="AlphaFoldDB" id="A0A7C8FWD8"/>
<dbReference type="Pfam" id="PF07730">
    <property type="entry name" value="HisKA_3"/>
    <property type="match status" value="1"/>
</dbReference>
<keyword evidence="9" id="KW-0175">Coiled coil</keyword>
<accession>A0A7C8FWD8</accession>
<feature type="transmembrane region" description="Helical" evidence="10">
    <location>
        <begin position="20"/>
        <end position="43"/>
    </location>
</feature>
<dbReference type="Proteomes" id="UP000479639">
    <property type="component" value="Unassembled WGS sequence"/>
</dbReference>
<evidence type="ECO:0000313" key="13">
    <source>
        <dbReference type="Proteomes" id="UP000479639"/>
    </source>
</evidence>
<keyword evidence="6 12" id="KW-0418">Kinase</keyword>
<feature type="transmembrane region" description="Helical" evidence="10">
    <location>
        <begin position="147"/>
        <end position="170"/>
    </location>
</feature>
<dbReference type="EC" id="2.7.13.3" evidence="2"/>
<comment type="caution">
    <text evidence="12">The sequence shown here is derived from an EMBL/GenBank/DDBJ whole genome shotgun (WGS) entry which is preliminary data.</text>
</comment>
<dbReference type="EMBL" id="WAJS01000020">
    <property type="protein sequence ID" value="KAB1646618.1"/>
    <property type="molecule type" value="Genomic_DNA"/>
</dbReference>
<evidence type="ECO:0000256" key="7">
    <source>
        <dbReference type="ARBA" id="ARBA00022840"/>
    </source>
</evidence>
<dbReference type="CDD" id="cd16917">
    <property type="entry name" value="HATPase_UhpB-NarQ-NarX-like"/>
    <property type="match status" value="1"/>
</dbReference>
<evidence type="ECO:0000256" key="5">
    <source>
        <dbReference type="ARBA" id="ARBA00022741"/>
    </source>
</evidence>
<evidence type="ECO:0000256" key="8">
    <source>
        <dbReference type="ARBA" id="ARBA00023012"/>
    </source>
</evidence>